<protein>
    <submittedName>
        <fullName evidence="1">Uncharacterized protein</fullName>
    </submittedName>
</protein>
<reference evidence="1" key="2">
    <citation type="journal article" date="2015" name="Fish Shellfish Immunol.">
        <title>Early steps in the European eel (Anguilla anguilla)-Vibrio vulnificus interaction in the gills: Role of the RtxA13 toxin.</title>
        <authorList>
            <person name="Callol A."/>
            <person name="Pajuelo D."/>
            <person name="Ebbesson L."/>
            <person name="Teles M."/>
            <person name="MacKenzie S."/>
            <person name="Amaro C."/>
        </authorList>
    </citation>
    <scope>NUCLEOTIDE SEQUENCE</scope>
</reference>
<reference evidence="1" key="1">
    <citation type="submission" date="2014-11" db="EMBL/GenBank/DDBJ databases">
        <authorList>
            <person name="Amaro Gonzalez C."/>
        </authorList>
    </citation>
    <scope>NUCLEOTIDE SEQUENCE</scope>
</reference>
<dbReference type="EMBL" id="GBXM01027665">
    <property type="protein sequence ID" value="JAH80912.1"/>
    <property type="molecule type" value="Transcribed_RNA"/>
</dbReference>
<dbReference type="AlphaFoldDB" id="A0A0E9VSB4"/>
<proteinExistence type="predicted"/>
<name>A0A0E9VSB4_ANGAN</name>
<accession>A0A0E9VSB4</accession>
<sequence length="68" mass="7572">MILFEIQSPGVAETQQSHPCKSCFSAKKLLYLFAQLHTDEHPRFMINASFFPLGCPTAAFSTVIVVII</sequence>
<organism evidence="1">
    <name type="scientific">Anguilla anguilla</name>
    <name type="common">European freshwater eel</name>
    <name type="synonym">Muraena anguilla</name>
    <dbReference type="NCBI Taxonomy" id="7936"/>
    <lineage>
        <taxon>Eukaryota</taxon>
        <taxon>Metazoa</taxon>
        <taxon>Chordata</taxon>
        <taxon>Craniata</taxon>
        <taxon>Vertebrata</taxon>
        <taxon>Euteleostomi</taxon>
        <taxon>Actinopterygii</taxon>
        <taxon>Neopterygii</taxon>
        <taxon>Teleostei</taxon>
        <taxon>Anguilliformes</taxon>
        <taxon>Anguillidae</taxon>
        <taxon>Anguilla</taxon>
    </lineage>
</organism>
<evidence type="ECO:0000313" key="1">
    <source>
        <dbReference type="EMBL" id="JAH80912.1"/>
    </source>
</evidence>